<dbReference type="STRING" id="1237149.C900_05584"/>
<proteinExistence type="predicted"/>
<comment type="caution">
    <text evidence="1">The sequence shown here is derived from an EMBL/GenBank/DDBJ whole genome shotgun (WGS) entry which is preliminary data.</text>
</comment>
<name>L8JJ23_9BACT</name>
<keyword evidence="2" id="KW-1185">Reference proteome</keyword>
<dbReference type="Proteomes" id="UP000011135">
    <property type="component" value="Unassembled WGS sequence"/>
</dbReference>
<reference evidence="1 2" key="1">
    <citation type="submission" date="2012-12" db="EMBL/GenBank/DDBJ databases">
        <title>Genome assembly of Fulvivirga imtechensis AK7.</title>
        <authorList>
            <person name="Nupur N."/>
            <person name="Khatri I."/>
            <person name="Kumar R."/>
            <person name="Subramanian S."/>
            <person name="Pinnaka A."/>
        </authorList>
    </citation>
    <scope>NUCLEOTIDE SEQUENCE [LARGE SCALE GENOMIC DNA]</scope>
    <source>
        <strain evidence="1 2">AK7</strain>
    </source>
</reference>
<dbReference type="EMBL" id="AMZN01000087">
    <property type="protein sequence ID" value="ELR68891.1"/>
    <property type="molecule type" value="Genomic_DNA"/>
</dbReference>
<evidence type="ECO:0000313" key="2">
    <source>
        <dbReference type="Proteomes" id="UP000011135"/>
    </source>
</evidence>
<dbReference type="AlphaFoldDB" id="L8JJ23"/>
<evidence type="ECO:0000313" key="1">
    <source>
        <dbReference type="EMBL" id="ELR68891.1"/>
    </source>
</evidence>
<accession>L8JJ23</accession>
<sequence>MVNLFLLKKANEYTLNLLFYHCYYINAGFVIPNSDMNL</sequence>
<organism evidence="1 2">
    <name type="scientific">Fulvivirga imtechensis AK7</name>
    <dbReference type="NCBI Taxonomy" id="1237149"/>
    <lineage>
        <taxon>Bacteria</taxon>
        <taxon>Pseudomonadati</taxon>
        <taxon>Bacteroidota</taxon>
        <taxon>Cytophagia</taxon>
        <taxon>Cytophagales</taxon>
        <taxon>Fulvivirgaceae</taxon>
        <taxon>Fulvivirga</taxon>
    </lineage>
</organism>
<gene>
    <name evidence="1" type="ORF">C900_05584</name>
</gene>
<protein>
    <submittedName>
        <fullName evidence="1">Uncharacterized protein</fullName>
    </submittedName>
</protein>